<feature type="domain" description="ABC transporter" evidence="4">
    <location>
        <begin position="11"/>
        <end position="246"/>
    </location>
</feature>
<comment type="caution">
    <text evidence="5">The sequence shown here is derived from an EMBL/GenBank/DDBJ whole genome shotgun (WGS) entry which is preliminary data.</text>
</comment>
<dbReference type="Gene3D" id="3.40.50.300">
    <property type="entry name" value="P-loop containing nucleotide triphosphate hydrolases"/>
    <property type="match status" value="1"/>
</dbReference>
<evidence type="ECO:0000313" key="6">
    <source>
        <dbReference type="Proteomes" id="UP000267128"/>
    </source>
</evidence>
<dbReference type="InterPro" id="IPR003593">
    <property type="entry name" value="AAA+_ATPase"/>
</dbReference>
<evidence type="ECO:0000313" key="5">
    <source>
        <dbReference type="EMBL" id="RNL62458.1"/>
    </source>
</evidence>
<gene>
    <name evidence="5" type="ORF">EFK50_11845</name>
</gene>
<dbReference type="SMART" id="SM00382">
    <property type="entry name" value="AAA"/>
    <property type="match status" value="1"/>
</dbReference>
<dbReference type="CDD" id="cd03293">
    <property type="entry name" value="ABC_NrtD_SsuB_transporters"/>
    <property type="match status" value="1"/>
</dbReference>
<accession>A0A3N0CG87</accession>
<dbReference type="GO" id="GO:0005524">
    <property type="term" value="F:ATP binding"/>
    <property type="evidence" value="ECO:0007669"/>
    <property type="project" value="UniProtKB-KW"/>
</dbReference>
<dbReference type="InterPro" id="IPR050166">
    <property type="entry name" value="ABC_transporter_ATP-bind"/>
</dbReference>
<dbReference type="GO" id="GO:0016887">
    <property type="term" value="F:ATP hydrolysis activity"/>
    <property type="evidence" value="ECO:0007669"/>
    <property type="project" value="InterPro"/>
</dbReference>
<keyword evidence="1" id="KW-0813">Transport</keyword>
<keyword evidence="2" id="KW-0547">Nucleotide-binding</keyword>
<protein>
    <submittedName>
        <fullName evidence="5">ABC transporter ATP-binding protein</fullName>
    </submittedName>
</protein>
<dbReference type="InterPro" id="IPR003439">
    <property type="entry name" value="ABC_transporter-like_ATP-bd"/>
</dbReference>
<dbReference type="PANTHER" id="PTHR42788:SF13">
    <property type="entry name" value="ALIPHATIC SULFONATES IMPORT ATP-BINDING PROTEIN SSUB"/>
    <property type="match status" value="1"/>
</dbReference>
<evidence type="ECO:0000259" key="4">
    <source>
        <dbReference type="PROSITE" id="PS50893"/>
    </source>
</evidence>
<name>A0A3N0CG87_9ACTN</name>
<dbReference type="OrthoDB" id="8773773at2"/>
<dbReference type="PROSITE" id="PS00211">
    <property type="entry name" value="ABC_TRANSPORTER_1"/>
    <property type="match status" value="1"/>
</dbReference>
<dbReference type="Pfam" id="PF00005">
    <property type="entry name" value="ABC_tran"/>
    <property type="match status" value="1"/>
</dbReference>
<dbReference type="SUPFAM" id="SSF52540">
    <property type="entry name" value="P-loop containing nucleoside triphosphate hydrolases"/>
    <property type="match status" value="1"/>
</dbReference>
<keyword evidence="3 5" id="KW-0067">ATP-binding</keyword>
<evidence type="ECO:0000256" key="3">
    <source>
        <dbReference type="ARBA" id="ARBA00022840"/>
    </source>
</evidence>
<dbReference type="PANTHER" id="PTHR42788">
    <property type="entry name" value="TAURINE IMPORT ATP-BINDING PROTEIN-RELATED"/>
    <property type="match status" value="1"/>
</dbReference>
<dbReference type="InterPro" id="IPR027417">
    <property type="entry name" value="P-loop_NTPase"/>
</dbReference>
<dbReference type="Proteomes" id="UP000267128">
    <property type="component" value="Unassembled WGS sequence"/>
</dbReference>
<evidence type="ECO:0000256" key="2">
    <source>
        <dbReference type="ARBA" id="ARBA00022741"/>
    </source>
</evidence>
<proteinExistence type="predicted"/>
<organism evidence="5 6">
    <name type="scientific">Nocardioides marmoriginsengisoli</name>
    <dbReference type="NCBI Taxonomy" id="661483"/>
    <lineage>
        <taxon>Bacteria</taxon>
        <taxon>Bacillati</taxon>
        <taxon>Actinomycetota</taxon>
        <taxon>Actinomycetes</taxon>
        <taxon>Propionibacteriales</taxon>
        <taxon>Nocardioidaceae</taxon>
        <taxon>Nocardioides</taxon>
    </lineage>
</organism>
<dbReference type="AlphaFoldDB" id="A0A3N0CG87"/>
<dbReference type="InterPro" id="IPR017871">
    <property type="entry name" value="ABC_transporter-like_CS"/>
</dbReference>
<evidence type="ECO:0000256" key="1">
    <source>
        <dbReference type="ARBA" id="ARBA00022448"/>
    </source>
</evidence>
<reference evidence="5 6" key="1">
    <citation type="submission" date="2018-11" db="EMBL/GenBank/DDBJ databases">
        <authorList>
            <person name="Li F."/>
        </authorList>
    </citation>
    <scope>NUCLEOTIDE SEQUENCE [LARGE SCALE GENOMIC DNA]</scope>
    <source>
        <strain evidence="5 6">Gsoil 097</strain>
    </source>
</reference>
<sequence length="276" mass="30064">MTTATVARASISVRGVSKSFEIPREAPFLALKEASIEVEPGEFLALVGPSGCGKSTLLRMIAGLLKPTEGEIWVGDRQITRPQEDFSIVFQSPRLLPWKTVLENVMLPLALGRGKKVPKAEAKARAQELLELVQLEGFGGRFPSELSGGMQQRVSIARSLVNSANVLLMDEPFGALDAFTRERLNEELLRIWSATGRTIIFVTHDMDEAVFLADRVAVMGKEPGRIVDVVDIPLARPRNAESRTSEEFFGSVRRLRQTLSTGVGVDAGGAGAHRAE</sequence>
<keyword evidence="6" id="KW-1185">Reference proteome</keyword>
<dbReference type="EMBL" id="RJSE01000007">
    <property type="protein sequence ID" value="RNL62458.1"/>
    <property type="molecule type" value="Genomic_DNA"/>
</dbReference>
<dbReference type="PROSITE" id="PS50893">
    <property type="entry name" value="ABC_TRANSPORTER_2"/>
    <property type="match status" value="1"/>
</dbReference>